<reference evidence="2 3" key="1">
    <citation type="submission" date="2014-02" db="EMBL/GenBank/DDBJ databases">
        <title>The small core and large imbalanced accessory genome model reveals a collaborative survival strategy of Sorangium cellulosum strains in nature.</title>
        <authorList>
            <person name="Han K."/>
            <person name="Peng R."/>
            <person name="Blom J."/>
            <person name="Li Y.-Z."/>
        </authorList>
    </citation>
    <scope>NUCLEOTIDE SEQUENCE [LARGE SCALE GENOMIC DNA]</scope>
    <source>
        <strain evidence="2 3">So0157-18</strain>
    </source>
</reference>
<name>A0A150PRD2_SORCE</name>
<comment type="caution">
    <text evidence="2">The sequence shown here is derived from an EMBL/GenBank/DDBJ whole genome shotgun (WGS) entry which is preliminary data.</text>
</comment>
<organism evidence="2 3">
    <name type="scientific">Sorangium cellulosum</name>
    <name type="common">Polyangium cellulosum</name>
    <dbReference type="NCBI Taxonomy" id="56"/>
    <lineage>
        <taxon>Bacteria</taxon>
        <taxon>Pseudomonadati</taxon>
        <taxon>Myxococcota</taxon>
        <taxon>Polyangia</taxon>
        <taxon>Polyangiales</taxon>
        <taxon>Polyangiaceae</taxon>
        <taxon>Sorangium</taxon>
    </lineage>
</organism>
<evidence type="ECO:0000313" key="3">
    <source>
        <dbReference type="Proteomes" id="UP000075604"/>
    </source>
</evidence>
<dbReference type="Proteomes" id="UP000075604">
    <property type="component" value="Unassembled WGS sequence"/>
</dbReference>
<evidence type="ECO:0008006" key="4">
    <source>
        <dbReference type="Google" id="ProtNLM"/>
    </source>
</evidence>
<protein>
    <recommendedName>
        <fullName evidence="4">Tryptophan synthase alpha chain</fullName>
    </recommendedName>
</protein>
<feature type="region of interest" description="Disordered" evidence="1">
    <location>
        <begin position="483"/>
        <end position="502"/>
    </location>
</feature>
<dbReference type="AlphaFoldDB" id="A0A150PRD2"/>
<evidence type="ECO:0000256" key="1">
    <source>
        <dbReference type="SAM" id="MobiDB-lite"/>
    </source>
</evidence>
<proteinExistence type="predicted"/>
<sequence>MLAPLAGAVPASAAVEQLDGTELPTPVREAELGLVRGRGFPDNAVTLDGLFMYRGEDIDPVADASTEPGVFSPLCGFTGELVLRGGGCKVAFGWYNATASGARPPDNEIYELIPADTSVAFRCEDNDFCPLATMMTTQAGQHDWTPTQFSAADIRNDPRYDGGLVGFALIGKAGTYCTQTKFSQRELNTVCTSCTPNEPWVTTLIYTSTASPDAFYVAFEDLPVTPTSWKGSQGGYENDGDFNDFVYYITGVTCQGGGQICDTGLQGACAVGRTGCATEGETECLRVLEPGEQSERCDNIDNDCDGEVDNGEGLCADGLVCNRGSCVPYCGRGEVVCDQGLVCEEGLCVEQACVGVACEGGQVCIGGTCVGGCDGVICPANQECQLGRCVDLCAQIECEEGAVCERGICQSNCGCRTCPEGKTCSAADGRCVDAGCDGVTCAEGQLCIGGSCTDACAGVVCPGNAPCVRGFCGDPPVNGGVTASSGGQDGGGLFLDDPLDPT</sequence>
<dbReference type="EMBL" id="JELX01001626">
    <property type="protein sequence ID" value="KYF58327.1"/>
    <property type="molecule type" value="Genomic_DNA"/>
</dbReference>
<accession>A0A150PRD2</accession>
<gene>
    <name evidence="2" type="ORF">BE04_11120</name>
</gene>
<feature type="non-terminal residue" evidence="2">
    <location>
        <position position="502"/>
    </location>
</feature>
<evidence type="ECO:0000313" key="2">
    <source>
        <dbReference type="EMBL" id="KYF58327.1"/>
    </source>
</evidence>